<organism evidence="2 3">
    <name type="scientific">Suilimivivens aceti</name>
    <dbReference type="NCBI Taxonomy" id="2981774"/>
    <lineage>
        <taxon>Bacteria</taxon>
        <taxon>Bacillati</taxon>
        <taxon>Bacillota</taxon>
        <taxon>Clostridia</taxon>
        <taxon>Lachnospirales</taxon>
        <taxon>Lachnospiraceae</taxon>
        <taxon>Suilimivivens</taxon>
    </lineage>
</organism>
<sequence>MGFDYFYGRGTEQFAFYQVPKMLITDDRFAGITMDSKFLYSLLLDRSSLSAKNGWLDEEGLYLLHLGADHG</sequence>
<name>A0ABT2T4H5_9FIRM</name>
<reference evidence="2 3" key="1">
    <citation type="journal article" date="2021" name="ISME Commun">
        <title>Automated analysis of genomic sequences facilitates high-throughput and comprehensive description of bacteria.</title>
        <authorList>
            <person name="Hitch T.C.A."/>
        </authorList>
    </citation>
    <scope>NUCLEOTIDE SEQUENCE [LARGE SCALE GENOMIC DNA]</scope>
    <source>
        <strain evidence="2 3">Sanger_18</strain>
    </source>
</reference>
<dbReference type="RefSeq" id="WP_262575245.1">
    <property type="nucleotide sequence ID" value="NZ_JAOQKJ010000009.1"/>
</dbReference>
<dbReference type="EMBL" id="JAOQKJ010000009">
    <property type="protein sequence ID" value="MCU6745148.1"/>
    <property type="molecule type" value="Genomic_DNA"/>
</dbReference>
<dbReference type="InterPro" id="IPR010724">
    <property type="entry name" value="RepA_N"/>
</dbReference>
<comment type="caution">
    <text evidence="2">The sequence shown here is derived from an EMBL/GenBank/DDBJ whole genome shotgun (WGS) entry which is preliminary data.</text>
</comment>
<keyword evidence="3" id="KW-1185">Reference proteome</keyword>
<feature type="domain" description="Replication initiator A N-terminal" evidence="1">
    <location>
        <begin position="15"/>
        <end position="60"/>
    </location>
</feature>
<proteinExistence type="predicted"/>
<dbReference type="Pfam" id="PF06970">
    <property type="entry name" value="RepA_N"/>
    <property type="match status" value="1"/>
</dbReference>
<evidence type="ECO:0000313" key="3">
    <source>
        <dbReference type="Proteomes" id="UP001652432"/>
    </source>
</evidence>
<gene>
    <name evidence="2" type="ORF">OCV77_11705</name>
</gene>
<evidence type="ECO:0000259" key="1">
    <source>
        <dbReference type="Pfam" id="PF06970"/>
    </source>
</evidence>
<dbReference type="Proteomes" id="UP001652432">
    <property type="component" value="Unassembled WGS sequence"/>
</dbReference>
<protein>
    <submittedName>
        <fullName evidence="2">Replication initiator protein A</fullName>
    </submittedName>
</protein>
<evidence type="ECO:0000313" key="2">
    <source>
        <dbReference type="EMBL" id="MCU6745148.1"/>
    </source>
</evidence>
<accession>A0ABT2T4H5</accession>